<sequence>MTIPYTLPVDDELVHAIDKHASKIDVRNTLRADQNRAALAAAVDLCARHSQQPSGEDAEIAVEFRGTAATARSWLCEYAARATGARLLKLEADPLLAPVHASVPVMITGPRRAVHACHVLADLLDRIAWQAIATTPTSREALWAVNELYANLLPFDPPPVQLGMDEAR</sequence>
<accession>A0A4S8Q896</accession>
<dbReference type="AlphaFoldDB" id="A0A4S8Q896"/>
<dbReference type="RefSeq" id="WP_136535768.1">
    <property type="nucleotide sequence ID" value="NZ_STGY01000065.1"/>
</dbReference>
<keyword evidence="2" id="KW-1185">Reference proteome</keyword>
<organism evidence="1 2">
    <name type="scientific">Glycomyces buryatensis</name>
    <dbReference type="NCBI Taxonomy" id="2570927"/>
    <lineage>
        <taxon>Bacteria</taxon>
        <taxon>Bacillati</taxon>
        <taxon>Actinomycetota</taxon>
        <taxon>Actinomycetes</taxon>
        <taxon>Glycomycetales</taxon>
        <taxon>Glycomycetaceae</taxon>
        <taxon>Glycomyces</taxon>
    </lineage>
</organism>
<dbReference type="Proteomes" id="UP000308760">
    <property type="component" value="Unassembled WGS sequence"/>
</dbReference>
<reference evidence="1 2" key="2">
    <citation type="submission" date="2019-05" db="EMBL/GenBank/DDBJ databases">
        <title>Glycomyces buryatensis sp. nov.</title>
        <authorList>
            <person name="Nikitina E."/>
        </authorList>
    </citation>
    <scope>NUCLEOTIDE SEQUENCE [LARGE SCALE GENOMIC DNA]</scope>
    <source>
        <strain evidence="1 2">18</strain>
    </source>
</reference>
<evidence type="ECO:0000313" key="1">
    <source>
        <dbReference type="EMBL" id="THV39601.1"/>
    </source>
</evidence>
<proteinExistence type="predicted"/>
<evidence type="ECO:0000313" key="2">
    <source>
        <dbReference type="Proteomes" id="UP000308760"/>
    </source>
</evidence>
<comment type="caution">
    <text evidence="1">The sequence shown here is derived from an EMBL/GenBank/DDBJ whole genome shotgun (WGS) entry which is preliminary data.</text>
</comment>
<reference evidence="2" key="1">
    <citation type="submission" date="2019-04" db="EMBL/GenBank/DDBJ databases">
        <title>Nocardioides xinjiangensis sp. nov.</title>
        <authorList>
            <person name="Liu S."/>
        </authorList>
    </citation>
    <scope>NUCLEOTIDE SEQUENCE [LARGE SCALE GENOMIC DNA]</scope>
    <source>
        <strain evidence="2">18</strain>
    </source>
</reference>
<gene>
    <name evidence="1" type="ORF">FAB82_17170</name>
</gene>
<protein>
    <submittedName>
        <fullName evidence="1">Uncharacterized protein</fullName>
    </submittedName>
</protein>
<dbReference type="EMBL" id="STGY01000065">
    <property type="protein sequence ID" value="THV39601.1"/>
    <property type="molecule type" value="Genomic_DNA"/>
</dbReference>
<name>A0A4S8Q896_9ACTN</name>